<feature type="compositionally biased region" description="Low complexity" evidence="1">
    <location>
        <begin position="195"/>
        <end position="208"/>
    </location>
</feature>
<evidence type="ECO:0000313" key="3">
    <source>
        <dbReference type="Proteomes" id="UP000723463"/>
    </source>
</evidence>
<feature type="compositionally biased region" description="Low complexity" evidence="1">
    <location>
        <begin position="305"/>
        <end position="323"/>
    </location>
</feature>
<organism evidence="2 3">
    <name type="scientific">Mortierella hygrophila</name>
    <dbReference type="NCBI Taxonomy" id="979708"/>
    <lineage>
        <taxon>Eukaryota</taxon>
        <taxon>Fungi</taxon>
        <taxon>Fungi incertae sedis</taxon>
        <taxon>Mucoromycota</taxon>
        <taxon>Mortierellomycotina</taxon>
        <taxon>Mortierellomycetes</taxon>
        <taxon>Mortierellales</taxon>
        <taxon>Mortierellaceae</taxon>
        <taxon>Mortierella</taxon>
    </lineage>
</organism>
<dbReference type="GO" id="GO:0003712">
    <property type="term" value="F:transcription coregulator activity"/>
    <property type="evidence" value="ECO:0007669"/>
    <property type="project" value="InterPro"/>
</dbReference>
<accession>A0A9P6F705</accession>
<feature type="compositionally biased region" description="Acidic residues" evidence="1">
    <location>
        <begin position="227"/>
        <end position="241"/>
    </location>
</feature>
<dbReference type="GO" id="GO:0006357">
    <property type="term" value="P:regulation of transcription by RNA polymerase II"/>
    <property type="evidence" value="ECO:0007669"/>
    <property type="project" value="TreeGrafter"/>
</dbReference>
<feature type="region of interest" description="Disordered" evidence="1">
    <location>
        <begin position="305"/>
        <end position="350"/>
    </location>
</feature>
<feature type="compositionally biased region" description="Basic and acidic residues" evidence="1">
    <location>
        <begin position="621"/>
        <end position="632"/>
    </location>
</feature>
<feature type="compositionally biased region" description="Low complexity" evidence="1">
    <location>
        <begin position="608"/>
        <end position="620"/>
    </location>
</feature>
<comment type="caution">
    <text evidence="2">The sequence shown here is derived from an EMBL/GenBank/DDBJ whole genome shotgun (WGS) entry which is preliminary data.</text>
</comment>
<feature type="region of interest" description="Disordered" evidence="1">
    <location>
        <begin position="551"/>
        <end position="632"/>
    </location>
</feature>
<name>A0A9P6F705_9FUNG</name>
<evidence type="ECO:0000313" key="2">
    <source>
        <dbReference type="EMBL" id="KAF9543789.1"/>
    </source>
</evidence>
<feature type="compositionally biased region" description="Acidic residues" evidence="1">
    <location>
        <begin position="209"/>
        <end position="219"/>
    </location>
</feature>
<dbReference type="InterPro" id="IPR021950">
    <property type="entry name" value="Spt20"/>
</dbReference>
<feature type="region of interest" description="Disordered" evidence="1">
    <location>
        <begin position="188"/>
        <end position="241"/>
    </location>
</feature>
<reference evidence="2" key="1">
    <citation type="journal article" date="2020" name="Fungal Divers.">
        <title>Resolving the Mortierellaceae phylogeny through synthesis of multi-gene phylogenetics and phylogenomics.</title>
        <authorList>
            <person name="Vandepol N."/>
            <person name="Liber J."/>
            <person name="Desiro A."/>
            <person name="Na H."/>
            <person name="Kennedy M."/>
            <person name="Barry K."/>
            <person name="Grigoriev I.V."/>
            <person name="Miller A.N."/>
            <person name="O'Donnell K."/>
            <person name="Stajich J.E."/>
            <person name="Bonito G."/>
        </authorList>
    </citation>
    <scope>NUCLEOTIDE SEQUENCE</scope>
    <source>
        <strain evidence="2">NRRL 2591</strain>
    </source>
</reference>
<gene>
    <name evidence="2" type="ORF">EC957_000484</name>
</gene>
<sequence length="711" mass="75948">MAMADSPITQVSQDTTHEAMISSSANSPITQVAPPPAPPPTAAQYYTPGQQFYPSKFILDLRGTRFDLDRETLVALPESILVVMFPNGLILRPKSSGGGGGATNATITSSASATAAGTGVGGGRGGAGIEGAGRGVGGTAVTAGQLKGKSSAGGGLAQAAAAAALGASAGAGTSVSAGVVGNNSGIATGHGHYPSESTYTDYSDYSDYSYDDYDDDDDDGHGLDREELLDDEDLTDDDDEEEEQVIVVDFDPVCLQYILDNYRQAQRAGELERRIRKQEHERQLKLQLQQQQHLLQQLQLQQQQQGSAASTTTPAATSTGEATDVALPTSSESSASSSYHQPLPLNSMVPQNPLLNKQAIIVLREELDYFVIPPPSTKGRPPTSGTAPVTATSISSSKPLNGLTSTTPPVTGPQAQTSRDSADGPLPLLGTAPAITPSSTTKSAGGASTKVNGSVPPRTSTSSTAAPSDQQPKMIKTQCGQILLKDRKIFAALQRNIDKEKNQAEQQLMDMLCVSGFQKEGEWGYRRVEPKRTTVVSVAMVMLRTTAQPYSTTAAASPSSSSAPTAPTVPTPATPTANEQSATAAAGLDQETNTTRTADGNNQATPPQQDETQVQQQQQQEQKEEQERVRERREQEQKQIRIQQQQQQQQQQFQMAIAEKLLLFWRKPARKCWWDGIQVEVHQDPSDTTITPLVPVRLWARRTWTLELVLV</sequence>
<feature type="compositionally biased region" description="Low complexity" evidence="1">
    <location>
        <begin position="436"/>
        <end position="468"/>
    </location>
</feature>
<proteinExistence type="predicted"/>
<evidence type="ECO:0000256" key="1">
    <source>
        <dbReference type="SAM" id="MobiDB-lite"/>
    </source>
</evidence>
<feature type="compositionally biased region" description="Low complexity" evidence="1">
    <location>
        <begin position="551"/>
        <end position="566"/>
    </location>
</feature>
<dbReference type="PANTHER" id="PTHR13526:SF8">
    <property type="entry name" value="TRANSCRIPTION FACTOR SPT20 HOMOLOG"/>
    <property type="match status" value="1"/>
</dbReference>
<feature type="compositionally biased region" description="Polar residues" evidence="1">
    <location>
        <begin position="383"/>
        <end position="419"/>
    </location>
</feature>
<dbReference type="AlphaFoldDB" id="A0A9P6F705"/>
<dbReference type="Proteomes" id="UP000723463">
    <property type="component" value="Unassembled WGS sequence"/>
</dbReference>
<keyword evidence="3" id="KW-1185">Reference proteome</keyword>
<feature type="region of interest" description="Disordered" evidence="1">
    <location>
        <begin position="24"/>
        <end position="45"/>
    </location>
</feature>
<dbReference type="PANTHER" id="PTHR13526">
    <property type="entry name" value="TRANSCRIPTION FACTOR SPT20 HOMOLOG"/>
    <property type="match status" value="1"/>
</dbReference>
<dbReference type="GO" id="GO:0000124">
    <property type="term" value="C:SAGA complex"/>
    <property type="evidence" value="ECO:0007669"/>
    <property type="project" value="InterPro"/>
</dbReference>
<dbReference type="EMBL" id="JAAAXW010000105">
    <property type="protein sequence ID" value="KAF9543789.1"/>
    <property type="molecule type" value="Genomic_DNA"/>
</dbReference>
<protein>
    <submittedName>
        <fullName evidence="2">Uncharacterized protein</fullName>
    </submittedName>
</protein>
<feature type="region of interest" description="Disordered" evidence="1">
    <location>
        <begin position="372"/>
        <end position="474"/>
    </location>
</feature>
<feature type="compositionally biased region" description="Polar residues" evidence="1">
    <location>
        <begin position="590"/>
        <end position="607"/>
    </location>
</feature>